<keyword evidence="4 8" id="KW-0812">Transmembrane</keyword>
<name>A0A4V0ZG87_9GAMM</name>
<keyword evidence="7 8" id="KW-0998">Cell outer membrane</keyword>
<evidence type="ECO:0000256" key="4">
    <source>
        <dbReference type="ARBA" id="ARBA00022692"/>
    </source>
</evidence>
<evidence type="ECO:0000256" key="9">
    <source>
        <dbReference type="RuleBase" id="RU003357"/>
    </source>
</evidence>
<gene>
    <name evidence="14" type="ORF">EMK97_12290</name>
</gene>
<keyword evidence="6 8" id="KW-0472">Membrane</keyword>
<evidence type="ECO:0000256" key="1">
    <source>
        <dbReference type="ARBA" id="ARBA00004571"/>
    </source>
</evidence>
<feature type="domain" description="TonB-dependent receptor-like beta-barrel" evidence="12">
    <location>
        <begin position="460"/>
        <end position="873"/>
    </location>
</feature>
<dbReference type="PANTHER" id="PTHR40980">
    <property type="entry name" value="PLUG DOMAIN-CONTAINING PROTEIN"/>
    <property type="match status" value="1"/>
</dbReference>
<evidence type="ECO:0000256" key="11">
    <source>
        <dbReference type="SAM" id="SignalP"/>
    </source>
</evidence>
<dbReference type="PANTHER" id="PTHR40980:SF3">
    <property type="entry name" value="TONB-DEPENDENT RECEPTOR-LIKE BETA-BARREL DOMAIN-CONTAINING PROTEIN"/>
    <property type="match status" value="1"/>
</dbReference>
<reference evidence="14 15" key="1">
    <citation type="submission" date="2018-12" db="EMBL/GenBank/DDBJ databases">
        <title>Complete genome of Litorilituus sediminis.</title>
        <authorList>
            <person name="Liu A."/>
            <person name="Rong J."/>
        </authorList>
    </citation>
    <scope>NUCLEOTIDE SEQUENCE [LARGE SCALE GENOMIC DNA]</scope>
    <source>
        <strain evidence="14 15">JCM 17549</strain>
    </source>
</reference>
<feature type="domain" description="TonB-dependent receptor plug" evidence="13">
    <location>
        <begin position="62"/>
        <end position="163"/>
    </location>
</feature>
<keyword evidence="11" id="KW-0732">Signal</keyword>
<dbReference type="OrthoDB" id="8727862at2"/>
<dbReference type="Gene3D" id="2.170.130.10">
    <property type="entry name" value="TonB-dependent receptor, plug domain"/>
    <property type="match status" value="1"/>
</dbReference>
<dbReference type="InterPro" id="IPR000531">
    <property type="entry name" value="Beta-barrel_TonB"/>
</dbReference>
<dbReference type="RefSeq" id="WP_130602592.1">
    <property type="nucleotide sequence ID" value="NZ_CP034759.1"/>
</dbReference>
<evidence type="ECO:0000256" key="5">
    <source>
        <dbReference type="ARBA" id="ARBA00023077"/>
    </source>
</evidence>
<accession>A0A4V0ZG87</accession>
<sequence>MNNKKHFKLGYLSSLVMLNLGLSTASLAADSAVAEENKDEVEVIVVSGIRDSLIKSKDIKLEADTIVDAITSEDIGKFPDQNVAESLQRITGVAIDRKGGEGQLITVRGMGPEFTSVLLNGRTLATTSGGRAFSFDIFASELISGAEVFKTQAAHLQEGAIGATVNVTTFKPFDIPGFKAVGTAKAQYDEMTGEVAPQFSGLISNTTEDDKFGVLFSFAHNERKSRYDSANTAYYWHTDLTMDDGSYYDDIYFPQNYDQIAQSEERTRTNANLVLQYKPSDNLEFTADALYSQYDVEYRQDILAHWFTKDQLTDVEVDDNGTLVKLSMGKGSNSDVLVRQSDTRNELLALGFNAAWDVNSDLNLSFDVAYSEAKSDPKRGTTDTVASRPGDYTYDRSSGAQLPQLTFDRNNSASGLKAGWGERFGYIREDDVLEAKIDAELMVEAGPLYKIGFGTMTSDRTLASTRLRTTRPLPWTWGDNSAAIWLPENMFSVYDADGFLSGGSGAPEQSWLTFNSEDFFDYITSADVVAQLDDPAGVQQLLDDNDGFTMHAVPWNYEINEKLFALYTDAYLEGEIGNMLWSVTAGLRYVKTDSTSNGFAVPLLDLIPSEGKPGFVNAVEGDDYTPVTVKHDYDNWLPSINAKLEVMENLITRFAYSKSITRPELDEMSPESGYGGGDVTQLTGWGSNPKLMPFESKNLDLGIEWYYDEGSYAAIAMFQKDVDGYLSTEEVEEQVTVPSGTYNYRISRPVNSDQADIEGYELAIQHMFTSLPAPFDGLGIIANKTFVDSESTADEADNPLPLIGLGDSANLILFYEKDAIQLRVAWNQRDRFMQSKPESWRDGHYVDDYAQVDISGSYDINEHLTVFFEGINVTNELYITTAKYSNQYLDITETGPRYSVGIRGTF</sequence>
<evidence type="ECO:0000256" key="10">
    <source>
        <dbReference type="SAM" id="MobiDB-lite"/>
    </source>
</evidence>
<comment type="subcellular location">
    <subcellularLocation>
        <location evidence="1 8">Cell outer membrane</location>
        <topology evidence="1 8">Multi-pass membrane protein</topology>
    </subcellularLocation>
</comment>
<dbReference type="EMBL" id="CP034759">
    <property type="protein sequence ID" value="QBG36440.1"/>
    <property type="molecule type" value="Genomic_DNA"/>
</dbReference>
<dbReference type="InterPro" id="IPR036942">
    <property type="entry name" value="Beta-barrel_TonB_sf"/>
</dbReference>
<dbReference type="PROSITE" id="PS52016">
    <property type="entry name" value="TONB_DEPENDENT_REC_3"/>
    <property type="match status" value="1"/>
</dbReference>
<dbReference type="Pfam" id="PF07715">
    <property type="entry name" value="Plug"/>
    <property type="match status" value="1"/>
</dbReference>
<evidence type="ECO:0000259" key="12">
    <source>
        <dbReference type="Pfam" id="PF00593"/>
    </source>
</evidence>
<keyword evidence="14" id="KW-0675">Receptor</keyword>
<evidence type="ECO:0000256" key="2">
    <source>
        <dbReference type="ARBA" id="ARBA00022448"/>
    </source>
</evidence>
<evidence type="ECO:0000313" key="15">
    <source>
        <dbReference type="Proteomes" id="UP000290244"/>
    </source>
</evidence>
<dbReference type="AlphaFoldDB" id="A0A4V0ZG87"/>
<feature type="chain" id="PRO_5020828793" evidence="11">
    <location>
        <begin position="29"/>
        <end position="906"/>
    </location>
</feature>
<protein>
    <submittedName>
        <fullName evidence="14">TonB-dependent receptor</fullName>
    </submittedName>
</protein>
<dbReference type="Pfam" id="PF00593">
    <property type="entry name" value="TonB_dep_Rec_b-barrel"/>
    <property type="match status" value="1"/>
</dbReference>
<proteinExistence type="inferred from homology"/>
<evidence type="ECO:0000256" key="3">
    <source>
        <dbReference type="ARBA" id="ARBA00022452"/>
    </source>
</evidence>
<dbReference type="InterPro" id="IPR012910">
    <property type="entry name" value="Plug_dom"/>
</dbReference>
<dbReference type="InterPro" id="IPR037066">
    <property type="entry name" value="Plug_dom_sf"/>
</dbReference>
<dbReference type="Gene3D" id="2.40.170.20">
    <property type="entry name" value="TonB-dependent receptor, beta-barrel domain"/>
    <property type="match status" value="1"/>
</dbReference>
<dbReference type="InterPro" id="IPR039426">
    <property type="entry name" value="TonB-dep_rcpt-like"/>
</dbReference>
<dbReference type="SUPFAM" id="SSF56935">
    <property type="entry name" value="Porins"/>
    <property type="match status" value="1"/>
</dbReference>
<feature type="signal peptide" evidence="11">
    <location>
        <begin position="1"/>
        <end position="28"/>
    </location>
</feature>
<feature type="region of interest" description="Disordered" evidence="10">
    <location>
        <begin position="374"/>
        <end position="393"/>
    </location>
</feature>
<keyword evidence="15" id="KW-1185">Reference proteome</keyword>
<evidence type="ECO:0000313" key="14">
    <source>
        <dbReference type="EMBL" id="QBG36440.1"/>
    </source>
</evidence>
<dbReference type="CDD" id="cd01347">
    <property type="entry name" value="ligand_gated_channel"/>
    <property type="match status" value="1"/>
</dbReference>
<evidence type="ECO:0000259" key="13">
    <source>
        <dbReference type="Pfam" id="PF07715"/>
    </source>
</evidence>
<dbReference type="KEGG" id="lsd:EMK97_12290"/>
<dbReference type="NCBIfam" id="TIGR01782">
    <property type="entry name" value="TonB-Xanth-Caul"/>
    <property type="match status" value="1"/>
</dbReference>
<evidence type="ECO:0000256" key="8">
    <source>
        <dbReference type="PROSITE-ProRule" id="PRU01360"/>
    </source>
</evidence>
<keyword evidence="5 9" id="KW-0798">TonB box</keyword>
<keyword evidence="2 8" id="KW-0813">Transport</keyword>
<evidence type="ECO:0000256" key="7">
    <source>
        <dbReference type="ARBA" id="ARBA00023237"/>
    </source>
</evidence>
<organism evidence="14 15">
    <name type="scientific">Litorilituus sediminis</name>
    <dbReference type="NCBI Taxonomy" id="718192"/>
    <lineage>
        <taxon>Bacteria</taxon>
        <taxon>Pseudomonadati</taxon>
        <taxon>Pseudomonadota</taxon>
        <taxon>Gammaproteobacteria</taxon>
        <taxon>Alteromonadales</taxon>
        <taxon>Colwelliaceae</taxon>
        <taxon>Litorilituus</taxon>
    </lineage>
</organism>
<dbReference type="InterPro" id="IPR010104">
    <property type="entry name" value="TonB_rcpt_bac"/>
</dbReference>
<comment type="similarity">
    <text evidence="8 9">Belongs to the TonB-dependent receptor family.</text>
</comment>
<keyword evidence="3 8" id="KW-1134">Transmembrane beta strand</keyword>
<dbReference type="Proteomes" id="UP000290244">
    <property type="component" value="Chromosome"/>
</dbReference>
<dbReference type="GO" id="GO:0009279">
    <property type="term" value="C:cell outer membrane"/>
    <property type="evidence" value="ECO:0007669"/>
    <property type="project" value="UniProtKB-SubCell"/>
</dbReference>
<evidence type="ECO:0000256" key="6">
    <source>
        <dbReference type="ARBA" id="ARBA00023136"/>
    </source>
</evidence>